<dbReference type="RefSeq" id="WP_190122903.1">
    <property type="nucleotide sequence ID" value="NZ_BMWG01000005.1"/>
</dbReference>
<evidence type="ECO:0000313" key="1">
    <source>
        <dbReference type="EMBL" id="GGZ29170.1"/>
    </source>
</evidence>
<sequence length="57" mass="6030">MSITTTRTVLADVDERTAVHALMTEPEATVSGAPVYAPEAALILLAALLLSPKQPRK</sequence>
<dbReference type="Proteomes" id="UP000630936">
    <property type="component" value="Unassembled WGS sequence"/>
</dbReference>
<protein>
    <submittedName>
        <fullName evidence="1">Uncharacterized protein</fullName>
    </submittedName>
</protein>
<gene>
    <name evidence="1" type="ORF">GCM10010387_23110</name>
</gene>
<dbReference type="EMBL" id="BMWG01000005">
    <property type="protein sequence ID" value="GGZ29170.1"/>
    <property type="molecule type" value="Genomic_DNA"/>
</dbReference>
<dbReference type="AlphaFoldDB" id="A0A918URF5"/>
<accession>A0A918URF5</accession>
<evidence type="ECO:0000313" key="2">
    <source>
        <dbReference type="Proteomes" id="UP000630936"/>
    </source>
</evidence>
<proteinExistence type="predicted"/>
<name>A0A918URF5_9ACTN</name>
<keyword evidence="2" id="KW-1185">Reference proteome</keyword>
<reference evidence="1" key="2">
    <citation type="submission" date="2020-09" db="EMBL/GenBank/DDBJ databases">
        <authorList>
            <person name="Sun Q."/>
            <person name="Ohkuma M."/>
        </authorList>
    </citation>
    <scope>NUCLEOTIDE SEQUENCE</scope>
    <source>
        <strain evidence="1">JCM 4988</strain>
    </source>
</reference>
<comment type="caution">
    <text evidence="1">The sequence shown here is derived from an EMBL/GenBank/DDBJ whole genome shotgun (WGS) entry which is preliminary data.</text>
</comment>
<organism evidence="1 2">
    <name type="scientific">Streptomyces inusitatus</name>
    <dbReference type="NCBI Taxonomy" id="68221"/>
    <lineage>
        <taxon>Bacteria</taxon>
        <taxon>Bacillati</taxon>
        <taxon>Actinomycetota</taxon>
        <taxon>Actinomycetes</taxon>
        <taxon>Kitasatosporales</taxon>
        <taxon>Streptomycetaceae</taxon>
        <taxon>Streptomyces</taxon>
    </lineage>
</organism>
<reference evidence="1" key="1">
    <citation type="journal article" date="2014" name="Int. J. Syst. Evol. Microbiol.">
        <title>Complete genome sequence of Corynebacterium casei LMG S-19264T (=DSM 44701T), isolated from a smear-ripened cheese.</title>
        <authorList>
            <consortium name="US DOE Joint Genome Institute (JGI-PGF)"/>
            <person name="Walter F."/>
            <person name="Albersmeier A."/>
            <person name="Kalinowski J."/>
            <person name="Ruckert C."/>
        </authorList>
    </citation>
    <scope>NUCLEOTIDE SEQUENCE</scope>
    <source>
        <strain evidence="1">JCM 4988</strain>
    </source>
</reference>